<evidence type="ECO:0000259" key="3">
    <source>
        <dbReference type="PROSITE" id="PS50887"/>
    </source>
</evidence>
<gene>
    <name evidence="4" type="ORF">GCM10022410_17020</name>
</gene>
<dbReference type="SUPFAM" id="SSF55073">
    <property type="entry name" value="Nucleotide cyclase"/>
    <property type="match status" value="1"/>
</dbReference>
<dbReference type="Gene3D" id="3.30.450.20">
    <property type="entry name" value="PAS domain"/>
    <property type="match status" value="3"/>
</dbReference>
<feature type="domain" description="GGDEF" evidence="3">
    <location>
        <begin position="415"/>
        <end position="547"/>
    </location>
</feature>
<dbReference type="Pfam" id="PF00990">
    <property type="entry name" value="GGDEF"/>
    <property type="match status" value="1"/>
</dbReference>
<evidence type="ECO:0000259" key="1">
    <source>
        <dbReference type="PROSITE" id="PS50112"/>
    </source>
</evidence>
<dbReference type="InterPro" id="IPR013655">
    <property type="entry name" value="PAS_fold_3"/>
</dbReference>
<dbReference type="CDD" id="cd01949">
    <property type="entry name" value="GGDEF"/>
    <property type="match status" value="1"/>
</dbReference>
<evidence type="ECO:0000259" key="2">
    <source>
        <dbReference type="PROSITE" id="PS50113"/>
    </source>
</evidence>
<dbReference type="InterPro" id="IPR000014">
    <property type="entry name" value="PAS"/>
</dbReference>
<dbReference type="SMART" id="SM00091">
    <property type="entry name" value="PAS"/>
    <property type="match status" value="2"/>
</dbReference>
<evidence type="ECO:0000313" key="5">
    <source>
        <dbReference type="Proteomes" id="UP001501734"/>
    </source>
</evidence>
<dbReference type="CDD" id="cd00130">
    <property type="entry name" value="PAS"/>
    <property type="match status" value="1"/>
</dbReference>
<reference evidence="5" key="1">
    <citation type="journal article" date="2019" name="Int. J. Syst. Evol. Microbiol.">
        <title>The Global Catalogue of Microorganisms (GCM) 10K type strain sequencing project: providing services to taxonomists for standard genome sequencing and annotation.</title>
        <authorList>
            <consortium name="The Broad Institute Genomics Platform"/>
            <consortium name="The Broad Institute Genome Sequencing Center for Infectious Disease"/>
            <person name="Wu L."/>
            <person name="Ma J."/>
        </authorList>
    </citation>
    <scope>NUCLEOTIDE SEQUENCE [LARGE SCALE GENOMIC DNA]</scope>
    <source>
        <strain evidence="5">JCM 17250</strain>
    </source>
</reference>
<dbReference type="Pfam" id="PF08447">
    <property type="entry name" value="PAS_3"/>
    <property type="match status" value="1"/>
</dbReference>
<comment type="caution">
    <text evidence="4">The sequence shown here is derived from an EMBL/GenBank/DDBJ whole genome shotgun (WGS) entry which is preliminary data.</text>
</comment>
<dbReference type="InterPro" id="IPR052155">
    <property type="entry name" value="Biofilm_reg_signaling"/>
</dbReference>
<organism evidence="4 5">
    <name type="scientific">Amphibacillus indicireducens</name>
    <dbReference type="NCBI Taxonomy" id="1076330"/>
    <lineage>
        <taxon>Bacteria</taxon>
        <taxon>Bacillati</taxon>
        <taxon>Bacillota</taxon>
        <taxon>Bacilli</taxon>
        <taxon>Bacillales</taxon>
        <taxon>Bacillaceae</taxon>
        <taxon>Amphibacillus</taxon>
    </lineage>
</organism>
<accession>A0ABP7VSK3</accession>
<dbReference type="SMART" id="SM00267">
    <property type="entry name" value="GGDEF"/>
    <property type="match status" value="1"/>
</dbReference>
<dbReference type="InterPro" id="IPR035965">
    <property type="entry name" value="PAS-like_dom_sf"/>
</dbReference>
<dbReference type="PROSITE" id="PS50887">
    <property type="entry name" value="GGDEF"/>
    <property type="match status" value="1"/>
</dbReference>
<protein>
    <recommendedName>
        <fullName evidence="6">Diguanylate cyclase</fullName>
    </recommendedName>
</protein>
<name>A0ABP7VSK3_9BACI</name>
<dbReference type="SMART" id="SM00086">
    <property type="entry name" value="PAC"/>
    <property type="match status" value="2"/>
</dbReference>
<dbReference type="InterPro" id="IPR029787">
    <property type="entry name" value="Nucleotide_cyclase"/>
</dbReference>
<feature type="domain" description="PAC" evidence="2">
    <location>
        <begin position="331"/>
        <end position="383"/>
    </location>
</feature>
<dbReference type="PANTHER" id="PTHR44757">
    <property type="entry name" value="DIGUANYLATE CYCLASE DGCP"/>
    <property type="match status" value="1"/>
</dbReference>
<dbReference type="SUPFAM" id="SSF55785">
    <property type="entry name" value="PYP-like sensor domain (PAS domain)"/>
    <property type="match status" value="3"/>
</dbReference>
<feature type="domain" description="PAS" evidence="1">
    <location>
        <begin position="258"/>
        <end position="328"/>
    </location>
</feature>
<dbReference type="Proteomes" id="UP001501734">
    <property type="component" value="Unassembled WGS sequence"/>
</dbReference>
<dbReference type="NCBIfam" id="TIGR00229">
    <property type="entry name" value="sensory_box"/>
    <property type="match status" value="2"/>
</dbReference>
<dbReference type="PANTHER" id="PTHR44757:SF2">
    <property type="entry name" value="BIOFILM ARCHITECTURE MAINTENANCE PROTEIN MBAA"/>
    <property type="match status" value="1"/>
</dbReference>
<evidence type="ECO:0008006" key="6">
    <source>
        <dbReference type="Google" id="ProtNLM"/>
    </source>
</evidence>
<dbReference type="RefSeq" id="WP_344912223.1">
    <property type="nucleotide sequence ID" value="NZ_BAABDL010000088.1"/>
</dbReference>
<dbReference type="EMBL" id="BAABDL010000088">
    <property type="protein sequence ID" value="GAA4072073.1"/>
    <property type="molecule type" value="Genomic_DNA"/>
</dbReference>
<dbReference type="PROSITE" id="PS50113">
    <property type="entry name" value="PAC"/>
    <property type="match status" value="1"/>
</dbReference>
<dbReference type="Gene3D" id="3.30.70.270">
    <property type="match status" value="1"/>
</dbReference>
<sequence>MNQTLIDGIEDMVYVMRVGEDGKSLFYQLVNQAVRDALLFADDLIGKEIRATSPADSVDWLLKQYEMAIAKQKPHHYQDQFNSPFSGERIAQTTLTPIIEADRVTFVIAVTRDITSQKKVERQRNISNQRLKVSRQRYKSLFDENTDPTAYLNMSGKIIRMNKACQQFINKIYRKDQERNIFDLLKMSDEDLVIRKFEETKLGLPQSVDISIMSEDEYEVKLKINFIPMTLENRVEGVYLIFKDMTAELFAKEALLKSEERFRLIAENSSDLIQIVDQDGYLSYISPSHQRVLGFNSVEFEQKKLVDFVAEKYIDKVEVDLDLAIKEKNTKRVEVKFRHAEGDYRWFEMKIEPVFSADGNYHHTNIVARDIEERKSYEKELRRLAYRDPLTGLANRRLFDSQMDKVIAKTERDEIPFAVIMLDLDNFKEVNDDFGHDAGDQVIIQMSKRILNTVRDMDTVGRLGGDEFIILLPEIENKTNLTNLIRRLEQNLKRPYQIENTYFKVGVSFGAVLSDHQAVSRQNTVVTAADKALYAAKRAGKNRSVIL</sequence>
<dbReference type="NCBIfam" id="TIGR00254">
    <property type="entry name" value="GGDEF"/>
    <property type="match status" value="1"/>
</dbReference>
<dbReference type="PROSITE" id="PS50112">
    <property type="entry name" value="PAS"/>
    <property type="match status" value="1"/>
</dbReference>
<keyword evidence="5" id="KW-1185">Reference proteome</keyword>
<dbReference type="InterPro" id="IPR043128">
    <property type="entry name" value="Rev_trsase/Diguanyl_cyclase"/>
</dbReference>
<proteinExistence type="predicted"/>
<dbReference type="InterPro" id="IPR000700">
    <property type="entry name" value="PAS-assoc_C"/>
</dbReference>
<evidence type="ECO:0000313" key="4">
    <source>
        <dbReference type="EMBL" id="GAA4072073.1"/>
    </source>
</evidence>
<dbReference type="Pfam" id="PF13426">
    <property type="entry name" value="PAS_9"/>
    <property type="match status" value="2"/>
</dbReference>
<dbReference type="InterPro" id="IPR001610">
    <property type="entry name" value="PAC"/>
</dbReference>
<dbReference type="InterPro" id="IPR000160">
    <property type="entry name" value="GGDEF_dom"/>
</dbReference>